<evidence type="ECO:0000256" key="3">
    <source>
        <dbReference type="ARBA" id="ARBA00022692"/>
    </source>
</evidence>
<dbReference type="Gene3D" id="1.20.1730.10">
    <property type="entry name" value="Sodium/glucose cotransporter"/>
    <property type="match status" value="1"/>
</dbReference>
<sequence length="87" mass="9474">VSVLDWGVFALYFGAVVGFALWQSRKNVGVEGYFLANRRLPWGAIGLSVMATQASAITFIGTTGQAFDDGMEFIQVYLPQPLAMILL</sequence>
<reference evidence="7" key="1">
    <citation type="submission" date="2018-05" db="EMBL/GenBank/DDBJ databases">
        <authorList>
            <person name="Lanie J.A."/>
            <person name="Ng W.-L."/>
            <person name="Kazmierczak K.M."/>
            <person name="Andrzejewski T.M."/>
            <person name="Davidsen T.M."/>
            <person name="Wayne K.J."/>
            <person name="Tettelin H."/>
            <person name="Glass J.I."/>
            <person name="Rusch D."/>
            <person name="Podicherti R."/>
            <person name="Tsui H.-C.T."/>
            <person name="Winkler M.E."/>
        </authorList>
    </citation>
    <scope>NUCLEOTIDE SEQUENCE</scope>
</reference>
<dbReference type="GO" id="GO:0005412">
    <property type="term" value="F:D-glucose:sodium symporter activity"/>
    <property type="evidence" value="ECO:0007669"/>
    <property type="project" value="TreeGrafter"/>
</dbReference>
<feature type="non-terminal residue" evidence="7">
    <location>
        <position position="1"/>
    </location>
</feature>
<dbReference type="InterPro" id="IPR001734">
    <property type="entry name" value="Na/solute_symporter"/>
</dbReference>
<evidence type="ECO:0000256" key="1">
    <source>
        <dbReference type="ARBA" id="ARBA00004141"/>
    </source>
</evidence>
<dbReference type="EMBL" id="UINC01177255">
    <property type="protein sequence ID" value="SVD84801.1"/>
    <property type="molecule type" value="Genomic_DNA"/>
</dbReference>
<feature type="non-terminal residue" evidence="7">
    <location>
        <position position="87"/>
    </location>
</feature>
<dbReference type="Pfam" id="PF00474">
    <property type="entry name" value="SSF"/>
    <property type="match status" value="1"/>
</dbReference>
<feature type="transmembrane region" description="Helical" evidence="6">
    <location>
        <begin position="42"/>
        <end position="61"/>
    </location>
</feature>
<keyword evidence="5 6" id="KW-0472">Membrane</keyword>
<evidence type="ECO:0000313" key="7">
    <source>
        <dbReference type="EMBL" id="SVD84801.1"/>
    </source>
</evidence>
<accession>A0A382YP44</accession>
<feature type="transmembrane region" description="Helical" evidence="6">
    <location>
        <begin position="6"/>
        <end position="22"/>
    </location>
</feature>
<comment type="subcellular location">
    <subcellularLocation>
        <location evidence="1">Membrane</location>
        <topology evidence="1">Multi-pass membrane protein</topology>
    </subcellularLocation>
</comment>
<organism evidence="7">
    <name type="scientific">marine metagenome</name>
    <dbReference type="NCBI Taxonomy" id="408172"/>
    <lineage>
        <taxon>unclassified sequences</taxon>
        <taxon>metagenomes</taxon>
        <taxon>ecological metagenomes</taxon>
    </lineage>
</organism>
<evidence type="ECO:0008006" key="8">
    <source>
        <dbReference type="Google" id="ProtNLM"/>
    </source>
</evidence>
<dbReference type="PROSITE" id="PS50283">
    <property type="entry name" value="NA_SOLUT_SYMP_3"/>
    <property type="match status" value="1"/>
</dbReference>
<dbReference type="PANTHER" id="PTHR11819:SF195">
    <property type="entry name" value="SODIUM_GLUCOSE COTRANSPORTER 4"/>
    <property type="match status" value="1"/>
</dbReference>
<evidence type="ECO:0000256" key="5">
    <source>
        <dbReference type="ARBA" id="ARBA00023136"/>
    </source>
</evidence>
<dbReference type="AlphaFoldDB" id="A0A382YP44"/>
<protein>
    <recommendedName>
        <fullName evidence="8">Sodium:solute symporter</fullName>
    </recommendedName>
</protein>
<proteinExistence type="inferred from homology"/>
<dbReference type="InterPro" id="IPR038377">
    <property type="entry name" value="Na/Glc_symporter_sf"/>
</dbReference>
<evidence type="ECO:0000256" key="2">
    <source>
        <dbReference type="ARBA" id="ARBA00006434"/>
    </source>
</evidence>
<name>A0A382YP44_9ZZZZ</name>
<comment type="similarity">
    <text evidence="2">Belongs to the sodium:solute symporter (SSF) (TC 2.A.21) family.</text>
</comment>
<gene>
    <name evidence="7" type="ORF">METZ01_LOCUS437655</name>
</gene>
<keyword evidence="3 6" id="KW-0812">Transmembrane</keyword>
<evidence type="ECO:0000256" key="4">
    <source>
        <dbReference type="ARBA" id="ARBA00022989"/>
    </source>
</evidence>
<keyword evidence="4 6" id="KW-1133">Transmembrane helix</keyword>
<dbReference type="PANTHER" id="PTHR11819">
    <property type="entry name" value="SOLUTE CARRIER FAMILY 5"/>
    <property type="match status" value="1"/>
</dbReference>
<dbReference type="GO" id="GO:0005886">
    <property type="term" value="C:plasma membrane"/>
    <property type="evidence" value="ECO:0007669"/>
    <property type="project" value="TreeGrafter"/>
</dbReference>
<evidence type="ECO:0000256" key="6">
    <source>
        <dbReference type="SAM" id="Phobius"/>
    </source>
</evidence>